<dbReference type="GO" id="GO:0031124">
    <property type="term" value="P:mRNA 3'-end processing"/>
    <property type="evidence" value="ECO:0007669"/>
    <property type="project" value="UniProtKB-ARBA"/>
</dbReference>
<dbReference type="GO" id="GO:0008420">
    <property type="term" value="F:RNA polymerase II CTD heptapeptide repeat phosphatase activity"/>
    <property type="evidence" value="ECO:0007669"/>
    <property type="project" value="UniProtKB-ARBA"/>
</dbReference>
<keyword evidence="5 9" id="KW-0904">Protein phosphatase</keyword>
<dbReference type="Proteomes" id="UP000193922">
    <property type="component" value="Unassembled WGS sequence"/>
</dbReference>
<organism evidence="10 11">
    <name type="scientific">Linderina pennispora</name>
    <dbReference type="NCBI Taxonomy" id="61395"/>
    <lineage>
        <taxon>Eukaryota</taxon>
        <taxon>Fungi</taxon>
        <taxon>Fungi incertae sedis</taxon>
        <taxon>Zoopagomycota</taxon>
        <taxon>Kickxellomycotina</taxon>
        <taxon>Kickxellomycetes</taxon>
        <taxon>Kickxellales</taxon>
        <taxon>Kickxellaceae</taxon>
        <taxon>Linderina</taxon>
    </lineage>
</organism>
<comment type="catalytic activity">
    <reaction evidence="7 9">
        <text>O-phospho-L-seryl-[protein] + H2O = L-seryl-[protein] + phosphate</text>
        <dbReference type="Rhea" id="RHEA:20629"/>
        <dbReference type="Rhea" id="RHEA-COMP:9863"/>
        <dbReference type="Rhea" id="RHEA-COMP:11604"/>
        <dbReference type="ChEBI" id="CHEBI:15377"/>
        <dbReference type="ChEBI" id="CHEBI:29999"/>
        <dbReference type="ChEBI" id="CHEBI:43474"/>
        <dbReference type="ChEBI" id="CHEBI:83421"/>
        <dbReference type="EC" id="3.1.3.16"/>
    </reaction>
</comment>
<evidence type="ECO:0000256" key="8">
    <source>
        <dbReference type="ARBA" id="ARBA00048336"/>
    </source>
</evidence>
<dbReference type="Gene3D" id="3.40.50.2300">
    <property type="match status" value="2"/>
</dbReference>
<dbReference type="Pfam" id="PF04722">
    <property type="entry name" value="Ssu72"/>
    <property type="match status" value="1"/>
</dbReference>
<protein>
    <recommendedName>
        <fullName evidence="9">RNA polymerase II subunit A C-terminal domain phosphatase SSU72</fullName>
        <shortName evidence="9">CTD phosphatase SSU72</shortName>
        <ecNumber evidence="9">3.1.3.16</ecNumber>
    </recommendedName>
</protein>
<evidence type="ECO:0000256" key="7">
    <source>
        <dbReference type="ARBA" id="ARBA00047761"/>
    </source>
</evidence>
<dbReference type="InterPro" id="IPR006811">
    <property type="entry name" value="RNA_pol_II_suA"/>
</dbReference>
<dbReference type="STRING" id="61395.A0A1Y1WMV4"/>
<dbReference type="PANTHER" id="PTHR20383">
    <property type="entry name" value="RNA POLYMERASE II SUBUNIT A C-TERMINAL DOMAIN PHOSPHATASE"/>
    <property type="match status" value="1"/>
</dbReference>
<evidence type="ECO:0000256" key="1">
    <source>
        <dbReference type="ARBA" id="ARBA00004123"/>
    </source>
</evidence>
<evidence type="ECO:0000256" key="4">
    <source>
        <dbReference type="ARBA" id="ARBA00022801"/>
    </source>
</evidence>
<proteinExistence type="inferred from homology"/>
<comment type="subunit">
    <text evidence="9">Component of the cleavage and polyadenylation factor (CPF) complex.</text>
</comment>
<comment type="subcellular location">
    <subcellularLocation>
        <location evidence="1 9">Nucleus</location>
    </subcellularLocation>
</comment>
<comment type="caution">
    <text evidence="10">The sequence shown here is derived from an EMBL/GenBank/DDBJ whole genome shotgun (WGS) entry which is preliminary data.</text>
</comment>
<accession>A0A1Y1WMV4</accession>
<evidence type="ECO:0000256" key="2">
    <source>
        <dbReference type="ARBA" id="ARBA00008978"/>
    </source>
</evidence>
<dbReference type="EC" id="3.1.3.16" evidence="9"/>
<evidence type="ECO:0000313" key="10">
    <source>
        <dbReference type="EMBL" id="ORX74897.1"/>
    </source>
</evidence>
<dbReference type="AlphaFoldDB" id="A0A1Y1WMV4"/>
<gene>
    <name evidence="10" type="ORF">DL89DRAFT_24090</name>
</gene>
<evidence type="ECO:0000256" key="5">
    <source>
        <dbReference type="ARBA" id="ARBA00022912"/>
    </source>
</evidence>
<dbReference type="GO" id="GO:0005847">
    <property type="term" value="C:mRNA cleavage and polyadenylation specificity factor complex"/>
    <property type="evidence" value="ECO:0007669"/>
    <property type="project" value="UniProtKB-ARBA"/>
</dbReference>
<dbReference type="GeneID" id="63801654"/>
<reference evidence="10 11" key="1">
    <citation type="submission" date="2016-07" db="EMBL/GenBank/DDBJ databases">
        <title>Pervasive Adenine N6-methylation of Active Genes in Fungi.</title>
        <authorList>
            <consortium name="DOE Joint Genome Institute"/>
            <person name="Mondo S.J."/>
            <person name="Dannebaum R.O."/>
            <person name="Kuo R.C."/>
            <person name="Labutti K."/>
            <person name="Haridas S."/>
            <person name="Kuo A."/>
            <person name="Salamov A."/>
            <person name="Ahrendt S.R."/>
            <person name="Lipzen A."/>
            <person name="Sullivan W."/>
            <person name="Andreopoulos W.B."/>
            <person name="Clum A."/>
            <person name="Lindquist E."/>
            <person name="Daum C."/>
            <person name="Ramamoorthy G.K."/>
            <person name="Gryganskyi A."/>
            <person name="Culley D."/>
            <person name="Magnuson J.K."/>
            <person name="James T.Y."/>
            <person name="O'Malley M.A."/>
            <person name="Stajich J.E."/>
            <person name="Spatafora J.W."/>
            <person name="Visel A."/>
            <person name="Grigoriev I.V."/>
        </authorList>
    </citation>
    <scope>NUCLEOTIDE SEQUENCE [LARGE SCALE GENOMIC DNA]</scope>
    <source>
        <strain evidence="10 11">ATCC 12442</strain>
    </source>
</reference>
<dbReference type="RefSeq" id="XP_040748108.1">
    <property type="nucleotide sequence ID" value="XM_040885006.1"/>
</dbReference>
<comment type="function">
    <text evidence="9">Processively dephosphorylates Ser-5 of the heptad repeats YSPTSPS in the C-terminal domain of the largest RNA polymerase II subunit (RPB1).</text>
</comment>
<comment type="similarity">
    <text evidence="2 9">Belongs to the SSU72 phosphatase family.</text>
</comment>
<evidence type="ECO:0000256" key="3">
    <source>
        <dbReference type="ARBA" id="ARBA00022664"/>
    </source>
</evidence>
<comment type="function">
    <text evidence="9">Component of the cleavage and polyadenylation factor (CPF) complex, which plays a key role in polyadenylation-dependent pre-mRNA 3'-end formation and cooperates with cleavage factors including the CFIA complex and NAB4/CFIB. SSU72 is required for 3'-end formation of snoRNAs.</text>
</comment>
<evidence type="ECO:0000256" key="6">
    <source>
        <dbReference type="ARBA" id="ARBA00023242"/>
    </source>
</evidence>
<keyword evidence="4 9" id="KW-0378">Hydrolase</keyword>
<evidence type="ECO:0000256" key="9">
    <source>
        <dbReference type="RuleBase" id="RU369031"/>
    </source>
</evidence>
<dbReference type="EMBL" id="MCFD01000001">
    <property type="protein sequence ID" value="ORX74897.1"/>
    <property type="molecule type" value="Genomic_DNA"/>
</dbReference>
<keyword evidence="11" id="KW-1185">Reference proteome</keyword>
<name>A0A1Y1WMV4_9FUNG</name>
<evidence type="ECO:0000313" key="11">
    <source>
        <dbReference type="Proteomes" id="UP000193922"/>
    </source>
</evidence>
<dbReference type="FunFam" id="3.40.50.2300:FF:000039">
    <property type="entry name" value="RNA polymerase II subunit A C-terminal domain phosphatase"/>
    <property type="match status" value="1"/>
</dbReference>
<comment type="catalytic activity">
    <reaction evidence="8 9">
        <text>O-phospho-L-threonyl-[protein] + H2O = L-threonyl-[protein] + phosphate</text>
        <dbReference type="Rhea" id="RHEA:47004"/>
        <dbReference type="Rhea" id="RHEA-COMP:11060"/>
        <dbReference type="Rhea" id="RHEA-COMP:11605"/>
        <dbReference type="ChEBI" id="CHEBI:15377"/>
        <dbReference type="ChEBI" id="CHEBI:30013"/>
        <dbReference type="ChEBI" id="CHEBI:43474"/>
        <dbReference type="ChEBI" id="CHEBI:61977"/>
        <dbReference type="EC" id="3.1.3.16"/>
    </reaction>
</comment>
<dbReference type="OrthoDB" id="57957at2759"/>
<keyword evidence="6 9" id="KW-0539">Nucleus</keyword>
<keyword evidence="3 9" id="KW-0507">mRNA processing</keyword>
<sequence>MVKFAVICASNMNRSMEGHYQLKKHGYNICSYGTGTQVRLPGPSQDRPNVYEFGTPYNRIYSELKMQDQNLYTRNGLLMMLDRNRKVKEAPQRFQLERDSHDIIFTCEEKVFDAVCEEIFSRGGTLSRPVHVINIEIKDNHDEAVKGGKTILELARLIIESDDLERDMDSIVEDVQSRFPHKLLYTVAFY</sequence>